<dbReference type="Proteomes" id="UP000324638">
    <property type="component" value="Unassembled WGS sequence"/>
</dbReference>
<dbReference type="Proteomes" id="UP000322814">
    <property type="component" value="Unassembled WGS sequence"/>
</dbReference>
<dbReference type="EMBL" id="SAYI01000016">
    <property type="protein sequence ID" value="TXJ56014.1"/>
    <property type="molecule type" value="Genomic_DNA"/>
</dbReference>
<dbReference type="Proteomes" id="UP000325013">
    <property type="component" value="Unassembled WGS sequence"/>
</dbReference>
<reference evidence="12 13" key="1">
    <citation type="journal article" date="1992" name="Lakartidningen">
        <title>[Penicillin V and not amoxicillin is the first choice preparation in acute otitis].</title>
        <authorList>
            <person name="Kamme C."/>
            <person name="Lundgren K."/>
            <person name="Prellner K."/>
        </authorList>
    </citation>
    <scope>NUCLEOTIDE SEQUENCE [LARGE SCALE GENOMIC DNA]</scope>
    <source>
        <strain evidence="1 17">513A</strain>
        <strain evidence="11 12">PC2022III</strain>
        <strain evidence="9 19">PC2777IV</strain>
        <strain evidence="6 13">PC3053II</strain>
        <strain evidence="5 18">PC3997IV</strain>
        <strain evidence="4 15">PC4580III</strain>
        <strain evidence="2 16">PC4597II</strain>
        <strain evidence="3 14">PC5099IV</strain>
    </source>
</reference>
<dbReference type="EMBL" id="SAYI01000018">
    <property type="protein sequence ID" value="TXJ55346.1"/>
    <property type="molecule type" value="Genomic_DNA"/>
</dbReference>
<dbReference type="Proteomes" id="UP000322327">
    <property type="component" value="Unassembled WGS sequence"/>
</dbReference>
<evidence type="ECO:0000313" key="18">
    <source>
        <dbReference type="Proteomes" id="UP000325002"/>
    </source>
</evidence>
<dbReference type="EMBL" id="SAYA01000015">
    <property type="protein sequence ID" value="TXJ26531.1"/>
    <property type="molecule type" value="Genomic_DNA"/>
</dbReference>
<evidence type="ECO:0000313" key="10">
    <source>
        <dbReference type="EMBL" id="TXJ57828.1"/>
    </source>
</evidence>
<dbReference type="EMBL" id="SAYJ01000016">
    <property type="protein sequence ID" value="TXJ56653.1"/>
    <property type="molecule type" value="Genomic_DNA"/>
</dbReference>
<dbReference type="Proteomes" id="UP000322188">
    <property type="component" value="Unassembled WGS sequence"/>
</dbReference>
<dbReference type="EMBL" id="SAYD01000007">
    <property type="protein sequence ID" value="TXJ40792.1"/>
    <property type="molecule type" value="Genomic_DNA"/>
</dbReference>
<comment type="caution">
    <text evidence="5">The sequence shown here is derived from an EMBL/GenBank/DDBJ whole genome shotgun (WGS) entry which is preliminary data.</text>
</comment>
<evidence type="ECO:0000313" key="1">
    <source>
        <dbReference type="EMBL" id="TXJ21388.1"/>
    </source>
</evidence>
<evidence type="ECO:0000313" key="4">
    <source>
        <dbReference type="EMBL" id="TXJ35905.1"/>
    </source>
</evidence>
<dbReference type="Proteomes" id="UP000324336">
    <property type="component" value="Unassembled WGS sequence"/>
</dbReference>
<evidence type="ECO:0000313" key="13">
    <source>
        <dbReference type="Proteomes" id="UP000322327"/>
    </source>
</evidence>
<accession>A0A5C8E6S1</accession>
<dbReference type="EMBL" id="SAYB01000006">
    <property type="protein sequence ID" value="TXJ35905.1"/>
    <property type="molecule type" value="Genomic_DNA"/>
</dbReference>
<dbReference type="EMBL" id="SAYI01000018">
    <property type="protein sequence ID" value="TXJ55343.1"/>
    <property type="molecule type" value="Genomic_DNA"/>
</dbReference>
<name>A0A5C8E6S1_9SPIR</name>
<evidence type="ECO:0000313" key="16">
    <source>
        <dbReference type="Proteomes" id="UP000324336"/>
    </source>
</evidence>
<evidence type="ECO:0000313" key="8">
    <source>
        <dbReference type="EMBL" id="TXJ56014.1"/>
    </source>
</evidence>
<evidence type="ECO:0000313" key="3">
    <source>
        <dbReference type="EMBL" id="TXJ33365.1"/>
    </source>
</evidence>
<organism evidence="5 18">
    <name type="scientific">Brachyspira aalborgi</name>
    <dbReference type="NCBI Taxonomy" id="29522"/>
    <lineage>
        <taxon>Bacteria</taxon>
        <taxon>Pseudomonadati</taxon>
        <taxon>Spirochaetota</taxon>
        <taxon>Spirochaetia</taxon>
        <taxon>Brachyspirales</taxon>
        <taxon>Brachyspiraceae</taxon>
        <taxon>Brachyspira</taxon>
    </lineage>
</organism>
<evidence type="ECO:0000313" key="14">
    <source>
        <dbReference type="Proteomes" id="UP000322659"/>
    </source>
</evidence>
<proteinExistence type="predicted"/>
<evidence type="ECO:0000313" key="2">
    <source>
        <dbReference type="EMBL" id="TXJ26531.1"/>
    </source>
</evidence>
<dbReference type="Proteomes" id="UP000322659">
    <property type="component" value="Unassembled WGS sequence"/>
</dbReference>
<evidence type="ECO:0000313" key="9">
    <source>
        <dbReference type="EMBL" id="TXJ56653.1"/>
    </source>
</evidence>
<evidence type="ECO:0000313" key="6">
    <source>
        <dbReference type="EMBL" id="TXJ55343.1"/>
    </source>
</evidence>
<keyword evidence="14" id="KW-1185">Reference proteome</keyword>
<evidence type="ECO:0000313" key="17">
    <source>
        <dbReference type="Proteomes" id="UP000324638"/>
    </source>
</evidence>
<dbReference type="EMBL" id="SAYK01000008">
    <property type="protein sequence ID" value="TXJ59549.1"/>
    <property type="molecule type" value="Genomic_DNA"/>
</dbReference>
<gene>
    <name evidence="10" type="ORF">EPJ67_04055</name>
    <name evidence="9" type="ORF">EPJ67_07060</name>
    <name evidence="3" type="ORF">EPJ71_03810</name>
    <name evidence="2" type="ORF">EPJ73_04300</name>
    <name evidence="11" type="ORF">EPJ74_10605</name>
    <name evidence="8" type="ORF">EPJ76_05955</name>
    <name evidence="6" type="ORF">EPJ76_07070</name>
    <name evidence="7" type="ORF">EPJ76_07085</name>
    <name evidence="4" type="ORF">EPJ78_07885</name>
    <name evidence="1" type="ORF">EPJ79_09755</name>
    <name evidence="5" type="ORF">EPJ81_01790</name>
</gene>
<evidence type="ECO:0000313" key="19">
    <source>
        <dbReference type="Proteomes" id="UP000325013"/>
    </source>
</evidence>
<reference evidence="5" key="2">
    <citation type="submission" date="2019-01" db="EMBL/GenBank/DDBJ databases">
        <authorList>
            <person name="Thorell K."/>
        </authorList>
    </citation>
    <scope>NUCLEOTIDE SEQUENCE</scope>
    <source>
        <strain evidence="1">513A</strain>
        <strain evidence="11">PC2022III</strain>
        <strain evidence="9">PC2777IV</strain>
        <strain evidence="6">PC3053II</strain>
        <strain evidence="5">PC3997IV</strain>
        <strain evidence="4">PC4580III</strain>
        <strain evidence="2">PC4597II</strain>
        <strain evidence="3">PC5099IV</strain>
    </source>
</reference>
<dbReference type="GeneID" id="61067778"/>
<dbReference type="AlphaFoldDB" id="A0A5C8E6S1"/>
<evidence type="ECO:0000313" key="15">
    <source>
        <dbReference type="Proteomes" id="UP000322814"/>
    </source>
</evidence>
<evidence type="ECO:0000313" key="11">
    <source>
        <dbReference type="EMBL" id="TXJ59549.1"/>
    </source>
</evidence>
<evidence type="ECO:0000313" key="12">
    <source>
        <dbReference type="Proteomes" id="UP000322188"/>
    </source>
</evidence>
<dbReference type="EMBL" id="SAYJ01000011">
    <property type="protein sequence ID" value="TXJ57828.1"/>
    <property type="molecule type" value="Genomic_DNA"/>
</dbReference>
<sequence length="63" mass="7352">MTVKLTIENANEDLIKAIKSMAKISKSKLKIEEKGIDKAIKSYKKEKDNLKTYKNFEEFEKDL</sequence>
<protein>
    <submittedName>
        <fullName evidence="5">Uncharacterized protein</fullName>
    </submittedName>
</protein>
<evidence type="ECO:0000313" key="7">
    <source>
        <dbReference type="EMBL" id="TXJ55346.1"/>
    </source>
</evidence>
<dbReference type="RefSeq" id="WP_021957530.1">
    <property type="nucleotide sequence ID" value="NZ_CATXRK010000038.1"/>
</dbReference>
<dbReference type="EMBL" id="SAXU01000001">
    <property type="protein sequence ID" value="TXJ21388.1"/>
    <property type="molecule type" value="Genomic_DNA"/>
</dbReference>
<dbReference type="Proteomes" id="UP000325002">
    <property type="component" value="Unassembled WGS sequence"/>
</dbReference>
<evidence type="ECO:0000313" key="5">
    <source>
        <dbReference type="EMBL" id="TXJ40792.1"/>
    </source>
</evidence>
<dbReference type="EMBL" id="SAXZ01000009">
    <property type="protein sequence ID" value="TXJ33365.1"/>
    <property type="molecule type" value="Genomic_DNA"/>
</dbReference>